<dbReference type="RefSeq" id="WP_380930197.1">
    <property type="nucleotide sequence ID" value="NZ_JBHUGS010000003.1"/>
</dbReference>
<dbReference type="PANTHER" id="PTHR38595:SF1">
    <property type="entry name" value="TYPE VI SECRETION SYSTEM COMPONENT TSSE1"/>
    <property type="match status" value="1"/>
</dbReference>
<dbReference type="PANTHER" id="PTHR38595">
    <property type="entry name" value="CYTOPLASMIC PROTEIN-RELATED"/>
    <property type="match status" value="1"/>
</dbReference>
<name>A0ABW4TZK5_9SPHN</name>
<keyword evidence="3" id="KW-1185">Reference proteome</keyword>
<evidence type="ECO:0000313" key="3">
    <source>
        <dbReference type="Proteomes" id="UP001597400"/>
    </source>
</evidence>
<dbReference type="Pfam" id="PF04965">
    <property type="entry name" value="GPW_gp25"/>
    <property type="match status" value="1"/>
</dbReference>
<proteinExistence type="predicted"/>
<dbReference type="InterPro" id="IPR053176">
    <property type="entry name" value="T6SS_TssE1-like"/>
</dbReference>
<gene>
    <name evidence="2" type="primary">tssE</name>
    <name evidence="2" type="ORF">ACFSGX_11980</name>
</gene>
<dbReference type="InterPro" id="IPR007048">
    <property type="entry name" value="IraD/Gp25-like"/>
</dbReference>
<sequence>MFDKLVAENGLSGWSDGDAGRAAVIGGRPSRAVPKAARLNEASLRTTLLRELTALLNTTNLHAVQDLSSVPEVMTSTLNYGLGDLSGTLLTRNGVQTRARDMREAITRFEPRIERGTLEVEPAEEASRPNSISFIIRGDVAAAVQAMPVEIRTDVDVDTGAAFFEGQ</sequence>
<reference evidence="3" key="1">
    <citation type="journal article" date="2019" name="Int. J. Syst. Evol. Microbiol.">
        <title>The Global Catalogue of Microorganisms (GCM) 10K type strain sequencing project: providing services to taxonomists for standard genome sequencing and annotation.</title>
        <authorList>
            <consortium name="The Broad Institute Genomics Platform"/>
            <consortium name="The Broad Institute Genome Sequencing Center for Infectious Disease"/>
            <person name="Wu L."/>
            <person name="Ma J."/>
        </authorList>
    </citation>
    <scope>NUCLEOTIDE SEQUENCE [LARGE SCALE GENOMIC DNA]</scope>
    <source>
        <strain evidence="3">CGMCC 1.12702</strain>
    </source>
</reference>
<evidence type="ECO:0000313" key="2">
    <source>
        <dbReference type="EMBL" id="MFD1951483.1"/>
    </source>
</evidence>
<organism evidence="2 3">
    <name type="scientific">Sphingomonas arantia</name>
    <dbReference type="NCBI Taxonomy" id="1460676"/>
    <lineage>
        <taxon>Bacteria</taxon>
        <taxon>Pseudomonadati</taxon>
        <taxon>Pseudomonadota</taxon>
        <taxon>Alphaproteobacteria</taxon>
        <taxon>Sphingomonadales</taxon>
        <taxon>Sphingomonadaceae</taxon>
        <taxon>Sphingomonas</taxon>
    </lineage>
</organism>
<dbReference type="Proteomes" id="UP001597400">
    <property type="component" value="Unassembled WGS sequence"/>
</dbReference>
<feature type="domain" description="IraD/Gp25-like" evidence="1">
    <location>
        <begin position="43"/>
        <end position="142"/>
    </location>
</feature>
<protein>
    <submittedName>
        <fullName evidence="2">Type VI secretion system baseplate subunit TssE</fullName>
    </submittedName>
</protein>
<dbReference type="EMBL" id="JBHUGS010000003">
    <property type="protein sequence ID" value="MFD1951483.1"/>
    <property type="molecule type" value="Genomic_DNA"/>
</dbReference>
<dbReference type="NCBIfam" id="TIGR03357">
    <property type="entry name" value="VI_zyme"/>
    <property type="match status" value="1"/>
</dbReference>
<evidence type="ECO:0000259" key="1">
    <source>
        <dbReference type="Pfam" id="PF04965"/>
    </source>
</evidence>
<accession>A0ABW4TZK5</accession>
<dbReference type="SUPFAM" id="SSF160719">
    <property type="entry name" value="gpW/gp25-like"/>
    <property type="match status" value="1"/>
</dbReference>
<comment type="caution">
    <text evidence="2">The sequence shown here is derived from an EMBL/GenBank/DDBJ whole genome shotgun (WGS) entry which is preliminary data.</text>
</comment>
<dbReference type="InterPro" id="IPR017737">
    <property type="entry name" value="TssE1-like"/>
</dbReference>